<proteinExistence type="predicted"/>
<reference evidence="2 3" key="1">
    <citation type="journal article" date="2019" name="Philos. Trans. R. Soc. Lond., B, Biol. Sci.">
        <title>Ant behaviour and brain gene expression of defending hosts depend on the ecological success of the intruding social parasite.</title>
        <authorList>
            <person name="Kaur R."/>
            <person name="Stoldt M."/>
            <person name="Jongepier E."/>
            <person name="Feldmeyer B."/>
            <person name="Menzel F."/>
            <person name="Bornberg-Bauer E."/>
            <person name="Foitzik S."/>
        </authorList>
    </citation>
    <scope>NUCLEOTIDE SEQUENCE [LARGE SCALE GENOMIC DNA]</scope>
    <source>
        <tissue evidence="2">Whole body</tissue>
    </source>
</reference>
<feature type="region of interest" description="Disordered" evidence="1">
    <location>
        <begin position="173"/>
        <end position="210"/>
    </location>
</feature>
<feature type="region of interest" description="Disordered" evidence="1">
    <location>
        <begin position="1355"/>
        <end position="1390"/>
    </location>
</feature>
<feature type="compositionally biased region" description="Basic and acidic residues" evidence="1">
    <location>
        <begin position="825"/>
        <end position="843"/>
    </location>
</feature>
<dbReference type="EMBL" id="QBLH01000372">
    <property type="protein sequence ID" value="TGZ56195.1"/>
    <property type="molecule type" value="Genomic_DNA"/>
</dbReference>
<keyword evidence="3" id="KW-1185">Reference proteome</keyword>
<feature type="region of interest" description="Disordered" evidence="1">
    <location>
        <begin position="1283"/>
        <end position="1339"/>
    </location>
</feature>
<feature type="region of interest" description="Disordered" evidence="1">
    <location>
        <begin position="822"/>
        <end position="848"/>
    </location>
</feature>
<feature type="region of interest" description="Disordered" evidence="1">
    <location>
        <begin position="1194"/>
        <end position="1215"/>
    </location>
</feature>
<evidence type="ECO:0000313" key="3">
    <source>
        <dbReference type="Proteomes" id="UP000310200"/>
    </source>
</evidence>
<organism evidence="2 3">
    <name type="scientific">Temnothorax longispinosus</name>
    <dbReference type="NCBI Taxonomy" id="300112"/>
    <lineage>
        <taxon>Eukaryota</taxon>
        <taxon>Metazoa</taxon>
        <taxon>Ecdysozoa</taxon>
        <taxon>Arthropoda</taxon>
        <taxon>Hexapoda</taxon>
        <taxon>Insecta</taxon>
        <taxon>Pterygota</taxon>
        <taxon>Neoptera</taxon>
        <taxon>Endopterygota</taxon>
        <taxon>Hymenoptera</taxon>
        <taxon>Apocrita</taxon>
        <taxon>Aculeata</taxon>
        <taxon>Formicoidea</taxon>
        <taxon>Formicidae</taxon>
        <taxon>Myrmicinae</taxon>
        <taxon>Temnothorax</taxon>
    </lineage>
</organism>
<evidence type="ECO:0000313" key="2">
    <source>
        <dbReference type="EMBL" id="TGZ56195.1"/>
    </source>
</evidence>
<evidence type="ECO:0000256" key="1">
    <source>
        <dbReference type="SAM" id="MobiDB-lite"/>
    </source>
</evidence>
<feature type="region of interest" description="Disordered" evidence="1">
    <location>
        <begin position="490"/>
        <end position="520"/>
    </location>
</feature>
<feature type="region of interest" description="Disordered" evidence="1">
    <location>
        <begin position="985"/>
        <end position="1005"/>
    </location>
</feature>
<name>A0A4S2L0R8_9HYME</name>
<comment type="caution">
    <text evidence="2">The sequence shown here is derived from an EMBL/GenBank/DDBJ whole genome shotgun (WGS) entry which is preliminary data.</text>
</comment>
<feature type="compositionally biased region" description="Polar residues" evidence="1">
    <location>
        <begin position="1371"/>
        <end position="1381"/>
    </location>
</feature>
<accession>A0A4S2L0R8</accession>
<gene>
    <name evidence="2" type="ORF">DBV15_01661</name>
</gene>
<feature type="compositionally biased region" description="Basic and acidic residues" evidence="1">
    <location>
        <begin position="187"/>
        <end position="206"/>
    </location>
</feature>
<sequence>MSATAERNPYSLLEQYGSIGRGVLRRNRDRKMGDRFTSCVTDSSSGERSLRSALSSLITTRFLKSCETNCWRTLGVDEVGRRKTRRAGHSRTQAAGCQNFIDTKGVAGVTRGWHARDTSSRSGGPRNLYTLVQKGSSGLNLLLAFNGVCKLYSTKEARHERLCARDKDCGEHGKDRVVRERRKKRNERAEAATRNCKSESKREETRHTRRLPHKLPKMSHRKSKLHKLHTIAPYRNGKPTPLPTSCRRRRVRIVLSPRTFYLLGKLKKTGKGPLCHAPGCFIIRKFLRIETTEASLYTPTHVARSIGINFWRNDHVLVILLYNPGNSFFLTGTRKPAGTYDRTVAVRSMKCNSAGATQAVLNFRGFHLSPEVATKQVHREGDELGQATGRPAERLIQPEVSMAELPADLIQVGNENRKYENSPVLYSNATYNVRDFISQEDNESLDKSYEDGSPNEICAFKLDQGKIDELANDYRVETCVSSSRESSIQKKSCKETVKSDGTLSRNENESRCKSNRKRKTRRKIPEGVIIDFSNDVYGTSRGGIKISVISMHNLVSEMKFVTIPKKPARYSMWNPNQRNKIMKKIIDDSEVTVLCAENCSKMKKTRRSKRKSGNYSRESMNNILNKNVNTTVNASKKLENILNKERELHVENNTQSFYMPNEILDSRGCCHHDDTPEYHICDREDYNADSSDFTAEMQPDWTAECFHPEYTRAKGCRCFYDPNECDPDINMQRDRCPLMSRTARLFENSTLPRKHQREEDERLGSNELRMDIAPEFATEADEYSPDGVVQCMDCDGKKRSSASTTRKRVASKTSVFAESDGSVAELRDSRPADAPRCEIDTRPGKRGWQTTTTTATVVERVGDRSYKSDLLKGADTWDVRARRDDCIGRRRCAGRVFAAPSRTYQRPSEEKGEFARGVDSEWKRDSIETDAQQLDYKWKRRIATIDAGTRARMDFKGKHDSRYKSKEAIRVQLRESSEIRKRESLEMVEATSQTRSDNINDDGKRRETRDYSLWTSLQMGKIWSQMHDACKNVVKLAATSVGRVVKDAPKSECSQRNPVEVADATLVKSSSSCAGKICGETCRKNLMRSKSGKKTDAREERTIGDVGKYREDTEAPMRKNSWAIAPSRRDMQMHAYQNAEKEEDTKSCVTYDEHERDRYRDIIEFSLRNETCSHDEDVHSQSRLSESFTHLENSTYPELRSRGGSDDNRDFARATIDKRKSMKRIYEEARSIKRYQNSISKNCICYDRSQETRVHCTDRSSELVACYELSVTDRQAIRADVPAASRNNPLHHESQSTNVSSPEDNRRMNPPATPEQTRSREETETCESIEDTIGAETERSFTSAIADATISLSEVDPTVHSSRNDPDEPIASTSKWETSPASPEKSRRNRSGFRLPFCATAMKFWRRRSSVDNKTIAPVLKRSRRSIGRKELSSTGVTTYDNGVKITQIEPSTVQTAREGNKRRAYVNLQVQTPDAIVTRILSEFLLSGEKKRRVLMSIMLQSESDDDRKEVETQTSSNDLTSAEINMFGYPGKCPQGAIATTSKTVQCFVCDKQDCYEIRQSDNSIALEEALIAEYPETSELNAYLTEQKADIKIPP</sequence>
<feature type="compositionally biased region" description="Basic and acidic residues" evidence="1">
    <location>
        <begin position="1199"/>
        <end position="1215"/>
    </location>
</feature>
<feature type="region of interest" description="Disordered" evidence="1">
    <location>
        <begin position="798"/>
        <end position="817"/>
    </location>
</feature>
<protein>
    <submittedName>
        <fullName evidence="2">Uncharacterized protein</fullName>
    </submittedName>
</protein>
<dbReference type="Proteomes" id="UP000310200">
    <property type="component" value="Unassembled WGS sequence"/>
</dbReference>